<proteinExistence type="predicted"/>
<dbReference type="RefSeq" id="WP_349153760.1">
    <property type="nucleotide sequence ID" value="NZ_JBBMER010000007.1"/>
</dbReference>
<reference evidence="1 2" key="1">
    <citation type="submission" date="2024-03" db="EMBL/GenBank/DDBJ databases">
        <title>Human intestinal bacterial collection.</title>
        <authorList>
            <person name="Pauvert C."/>
            <person name="Hitch T.C.A."/>
            <person name="Clavel T."/>
        </authorList>
    </citation>
    <scope>NUCLEOTIDE SEQUENCE [LARGE SCALE GENOMIC DNA]</scope>
    <source>
        <strain evidence="1 2">CLA-AA-H255</strain>
    </source>
</reference>
<evidence type="ECO:0000313" key="2">
    <source>
        <dbReference type="Proteomes" id="UP001442364"/>
    </source>
</evidence>
<protein>
    <submittedName>
        <fullName evidence="1">Uncharacterized protein</fullName>
    </submittedName>
</protein>
<evidence type="ECO:0000313" key="1">
    <source>
        <dbReference type="EMBL" id="MEQ2380235.1"/>
    </source>
</evidence>
<comment type="caution">
    <text evidence="1">The sequence shown here is derived from an EMBL/GenBank/DDBJ whole genome shotgun (WGS) entry which is preliminary data.</text>
</comment>
<sequence length="88" mass="10232">MDKVLHLNGKKDASGRIIRDTSTKIVATRRSMYDSVSTEFARWEKKKCLTSTFLQSKIDILENELKNDNVAQPFIGVKLYRYKKNVIH</sequence>
<accession>A0ABV1BWW6</accession>
<dbReference type="EMBL" id="JBBMER010000007">
    <property type="protein sequence ID" value="MEQ2380235.1"/>
    <property type="molecule type" value="Genomic_DNA"/>
</dbReference>
<dbReference type="Proteomes" id="UP001442364">
    <property type="component" value="Unassembled WGS sequence"/>
</dbReference>
<keyword evidence="2" id="KW-1185">Reference proteome</keyword>
<organism evidence="1 2">
    <name type="scientific">[Lactobacillus] rogosae</name>
    <dbReference type="NCBI Taxonomy" id="706562"/>
    <lineage>
        <taxon>Bacteria</taxon>
        <taxon>Bacillati</taxon>
        <taxon>Bacillota</taxon>
        <taxon>Clostridia</taxon>
        <taxon>Lachnospirales</taxon>
        <taxon>Lachnospiraceae</taxon>
        <taxon>Lachnospira</taxon>
    </lineage>
</organism>
<name>A0ABV1BWW6_9FIRM</name>
<gene>
    <name evidence="1" type="ORF">WMO14_10120</name>
</gene>